<gene>
    <name evidence="1" type="ORF">K7X08_018846</name>
</gene>
<keyword evidence="2" id="KW-1185">Reference proteome</keyword>
<evidence type="ECO:0000313" key="1">
    <source>
        <dbReference type="EMBL" id="KAJ8546263.1"/>
    </source>
</evidence>
<protein>
    <submittedName>
        <fullName evidence="1">Uncharacterized protein</fullName>
    </submittedName>
</protein>
<sequence>MHEVFPHQHFTVFHLGSIPWQYENQIPIRITVYLCGGAELVRRYNNNIPGEIPPSGVWRINSLLILKIQSGILA</sequence>
<dbReference type="AlphaFoldDB" id="A0A9Q1LWG7"/>
<reference evidence="2" key="1">
    <citation type="journal article" date="2023" name="Proc. Natl. Acad. Sci. U.S.A.">
        <title>Genomic and structural basis for evolution of tropane alkaloid biosynthesis.</title>
        <authorList>
            <person name="Wanga Y.-J."/>
            <person name="Taina T."/>
            <person name="Yua J.-Y."/>
            <person name="Lia J."/>
            <person name="Xua B."/>
            <person name="Chenc J."/>
            <person name="D'Auriad J.C."/>
            <person name="Huanga J.-P."/>
            <person name="Huanga S.-X."/>
        </authorList>
    </citation>
    <scope>NUCLEOTIDE SEQUENCE [LARGE SCALE GENOMIC DNA]</scope>
    <source>
        <strain evidence="2">cv. KIB-2019</strain>
    </source>
</reference>
<organism evidence="1 2">
    <name type="scientific">Anisodus acutangulus</name>
    <dbReference type="NCBI Taxonomy" id="402998"/>
    <lineage>
        <taxon>Eukaryota</taxon>
        <taxon>Viridiplantae</taxon>
        <taxon>Streptophyta</taxon>
        <taxon>Embryophyta</taxon>
        <taxon>Tracheophyta</taxon>
        <taxon>Spermatophyta</taxon>
        <taxon>Magnoliopsida</taxon>
        <taxon>eudicotyledons</taxon>
        <taxon>Gunneridae</taxon>
        <taxon>Pentapetalae</taxon>
        <taxon>asterids</taxon>
        <taxon>lamiids</taxon>
        <taxon>Solanales</taxon>
        <taxon>Solanaceae</taxon>
        <taxon>Solanoideae</taxon>
        <taxon>Hyoscyameae</taxon>
        <taxon>Anisodus</taxon>
    </lineage>
</organism>
<dbReference type="Proteomes" id="UP001152561">
    <property type="component" value="Unassembled WGS sequence"/>
</dbReference>
<name>A0A9Q1LWG7_9SOLA</name>
<evidence type="ECO:0000313" key="2">
    <source>
        <dbReference type="Proteomes" id="UP001152561"/>
    </source>
</evidence>
<proteinExistence type="predicted"/>
<dbReference type="EMBL" id="JAJAGQ010000013">
    <property type="protein sequence ID" value="KAJ8546263.1"/>
    <property type="molecule type" value="Genomic_DNA"/>
</dbReference>
<comment type="caution">
    <text evidence="1">The sequence shown here is derived from an EMBL/GenBank/DDBJ whole genome shotgun (WGS) entry which is preliminary data.</text>
</comment>
<accession>A0A9Q1LWG7</accession>